<protein>
    <submittedName>
        <fullName evidence="8">RNA polymerase sigma factor SigX</fullName>
    </submittedName>
</protein>
<evidence type="ECO:0000256" key="5">
    <source>
        <dbReference type="ARBA" id="ARBA00023163"/>
    </source>
</evidence>
<dbReference type="Proteomes" id="UP000321157">
    <property type="component" value="Unassembled WGS sequence"/>
</dbReference>
<dbReference type="InterPro" id="IPR013325">
    <property type="entry name" value="RNA_pol_sigma_r2"/>
</dbReference>
<dbReference type="RefSeq" id="WP_146809187.1">
    <property type="nucleotide sequence ID" value="NZ_BJXX01000057.1"/>
</dbReference>
<keyword evidence="5" id="KW-0804">Transcription</keyword>
<organism evidence="8 9">
    <name type="scientific">Aneurinibacillus danicus</name>
    <dbReference type="NCBI Taxonomy" id="267746"/>
    <lineage>
        <taxon>Bacteria</taxon>
        <taxon>Bacillati</taxon>
        <taxon>Bacillota</taxon>
        <taxon>Bacilli</taxon>
        <taxon>Bacillales</taxon>
        <taxon>Paenibacillaceae</taxon>
        <taxon>Aneurinibacillus group</taxon>
        <taxon>Aneurinibacillus</taxon>
    </lineage>
</organism>
<dbReference type="SUPFAM" id="SSF88946">
    <property type="entry name" value="Sigma2 domain of RNA polymerase sigma factors"/>
    <property type="match status" value="1"/>
</dbReference>
<gene>
    <name evidence="8" type="primary">sigX</name>
    <name evidence="8" type="ORF">ADA01nite_13500</name>
</gene>
<dbReference type="InterPro" id="IPR007627">
    <property type="entry name" value="RNA_pol_sigma70_r2"/>
</dbReference>
<evidence type="ECO:0000259" key="7">
    <source>
        <dbReference type="Pfam" id="PF08281"/>
    </source>
</evidence>
<dbReference type="GO" id="GO:0006352">
    <property type="term" value="P:DNA-templated transcription initiation"/>
    <property type="evidence" value="ECO:0007669"/>
    <property type="project" value="InterPro"/>
</dbReference>
<evidence type="ECO:0000313" key="8">
    <source>
        <dbReference type="EMBL" id="GEN33890.1"/>
    </source>
</evidence>
<evidence type="ECO:0000259" key="6">
    <source>
        <dbReference type="Pfam" id="PF04542"/>
    </source>
</evidence>
<feature type="domain" description="RNA polymerase sigma factor 70 region 4 type 2" evidence="7">
    <location>
        <begin position="119"/>
        <end position="169"/>
    </location>
</feature>
<evidence type="ECO:0000256" key="2">
    <source>
        <dbReference type="ARBA" id="ARBA00023015"/>
    </source>
</evidence>
<accession>A0A511V4P2</accession>
<keyword evidence="2" id="KW-0805">Transcription regulation</keyword>
<evidence type="ECO:0000256" key="4">
    <source>
        <dbReference type="ARBA" id="ARBA00023125"/>
    </source>
</evidence>
<dbReference type="Pfam" id="PF08281">
    <property type="entry name" value="Sigma70_r4_2"/>
    <property type="match status" value="1"/>
</dbReference>
<dbReference type="SUPFAM" id="SSF88659">
    <property type="entry name" value="Sigma3 and sigma4 domains of RNA polymerase sigma factors"/>
    <property type="match status" value="1"/>
</dbReference>
<dbReference type="OrthoDB" id="9789355at2"/>
<dbReference type="NCBIfam" id="TIGR02937">
    <property type="entry name" value="sigma70-ECF"/>
    <property type="match status" value="1"/>
</dbReference>
<evidence type="ECO:0000256" key="1">
    <source>
        <dbReference type="ARBA" id="ARBA00010641"/>
    </source>
</evidence>
<dbReference type="Gene3D" id="1.10.10.10">
    <property type="entry name" value="Winged helix-like DNA-binding domain superfamily/Winged helix DNA-binding domain"/>
    <property type="match status" value="1"/>
</dbReference>
<proteinExistence type="inferred from homology"/>
<dbReference type="GO" id="GO:0016987">
    <property type="term" value="F:sigma factor activity"/>
    <property type="evidence" value="ECO:0007669"/>
    <property type="project" value="UniProtKB-KW"/>
</dbReference>
<dbReference type="Gene3D" id="1.10.1740.10">
    <property type="match status" value="1"/>
</dbReference>
<keyword evidence="3" id="KW-0731">Sigma factor</keyword>
<dbReference type="PANTHER" id="PTHR43133:SF8">
    <property type="entry name" value="RNA POLYMERASE SIGMA FACTOR HI_1459-RELATED"/>
    <property type="match status" value="1"/>
</dbReference>
<feature type="domain" description="RNA polymerase sigma-70 region 2" evidence="6">
    <location>
        <begin position="24"/>
        <end position="90"/>
    </location>
</feature>
<keyword evidence="4" id="KW-0238">DNA-binding</keyword>
<dbReference type="InterPro" id="IPR039425">
    <property type="entry name" value="RNA_pol_sigma-70-like"/>
</dbReference>
<name>A0A511V4P2_9BACL</name>
<reference evidence="8 9" key="1">
    <citation type="submission" date="2019-07" db="EMBL/GenBank/DDBJ databases">
        <title>Whole genome shotgun sequence of Aneurinibacillus danicus NBRC 102444.</title>
        <authorList>
            <person name="Hosoyama A."/>
            <person name="Uohara A."/>
            <person name="Ohji S."/>
            <person name="Ichikawa N."/>
        </authorList>
    </citation>
    <scope>NUCLEOTIDE SEQUENCE [LARGE SCALE GENOMIC DNA]</scope>
    <source>
        <strain evidence="8 9">NBRC 102444</strain>
    </source>
</reference>
<keyword evidence="9" id="KW-1185">Reference proteome</keyword>
<evidence type="ECO:0000256" key="3">
    <source>
        <dbReference type="ARBA" id="ARBA00023082"/>
    </source>
</evidence>
<dbReference type="Pfam" id="PF04542">
    <property type="entry name" value="Sigma70_r2"/>
    <property type="match status" value="1"/>
</dbReference>
<dbReference type="InterPro" id="IPR014284">
    <property type="entry name" value="RNA_pol_sigma-70_dom"/>
</dbReference>
<sequence>MEVRVALTKENSLASTKTEDFQELFKTYYPHIVRQIMRIVREKTVAEDIAQDVFLKLYHADRSGIDNIPAWLTRASIHAAYNAIRSDKRRLTRTKKADDERNAHCPSSEEIWLKQEDILAVREVLTEMDERDRTLLLMKYSGFNYKELAQAVQVESSSVGTLLSRARTKFRTMYKQMRGYCK</sequence>
<dbReference type="InterPro" id="IPR013249">
    <property type="entry name" value="RNA_pol_sigma70_r4_t2"/>
</dbReference>
<dbReference type="InterPro" id="IPR013324">
    <property type="entry name" value="RNA_pol_sigma_r3/r4-like"/>
</dbReference>
<dbReference type="PANTHER" id="PTHR43133">
    <property type="entry name" value="RNA POLYMERASE ECF-TYPE SIGMA FACTO"/>
    <property type="match status" value="1"/>
</dbReference>
<dbReference type="InterPro" id="IPR036388">
    <property type="entry name" value="WH-like_DNA-bd_sf"/>
</dbReference>
<comment type="caution">
    <text evidence="8">The sequence shown here is derived from an EMBL/GenBank/DDBJ whole genome shotgun (WGS) entry which is preliminary data.</text>
</comment>
<dbReference type="EMBL" id="BJXX01000057">
    <property type="protein sequence ID" value="GEN33890.1"/>
    <property type="molecule type" value="Genomic_DNA"/>
</dbReference>
<evidence type="ECO:0000313" key="9">
    <source>
        <dbReference type="Proteomes" id="UP000321157"/>
    </source>
</evidence>
<comment type="similarity">
    <text evidence="1">Belongs to the sigma-70 factor family. ECF subfamily.</text>
</comment>
<dbReference type="GO" id="GO:0003677">
    <property type="term" value="F:DNA binding"/>
    <property type="evidence" value="ECO:0007669"/>
    <property type="project" value="UniProtKB-KW"/>
</dbReference>
<dbReference type="AlphaFoldDB" id="A0A511V4P2"/>